<sequence length="395" mass="45404">MIILLLFSISILFVGCRGHCYGIDFNFHTDLENFHVPYGIYFPSRDGNLITNCEEFNTENLTYILKVRHKGDIKDVDSFGCNYRTYYYTVNGTSVNYNNQQEVTYYCAVPIDRACENPKMYCSGNYCPQFTQGSDKSAAKLECPEDRWVISNEEYTLKPVCQAGPRKYTDPGFFVILKNEKGIYLDKYDRQSKFACKLNTTPIPEEKQPERPTKKPETVTEGERGSAYKIDNGPAADAAAILHQVIILLLFSISTPFVGCQADRCYESDFHFKSELDDFHVPYGTYMPKMVDSKMVTNCDKFNKGKFTYSLKARYNVVLKDVESFGCNEDHRIFHSSFFYRVNGMRHARYSDDAPKRLAPINKIIYPSRNHPLATLIFYGYNNVGDVQYYCAIPA</sequence>
<organism evidence="3 4">
    <name type="scientific">Pristionchus pacificus</name>
    <name type="common">Parasitic nematode worm</name>
    <dbReference type="NCBI Taxonomy" id="54126"/>
    <lineage>
        <taxon>Eukaryota</taxon>
        <taxon>Metazoa</taxon>
        <taxon>Ecdysozoa</taxon>
        <taxon>Nematoda</taxon>
        <taxon>Chromadorea</taxon>
        <taxon>Rhabditida</taxon>
        <taxon>Rhabditina</taxon>
        <taxon>Diplogasteromorpha</taxon>
        <taxon>Diplogasteroidea</taxon>
        <taxon>Neodiplogasteridae</taxon>
        <taxon>Pristionchus</taxon>
    </lineage>
</organism>
<evidence type="ECO:0000313" key="3">
    <source>
        <dbReference type="EnsemblMetazoa" id="PPA38391.1"/>
    </source>
</evidence>
<evidence type="ECO:0000313" key="4">
    <source>
        <dbReference type="Proteomes" id="UP000005239"/>
    </source>
</evidence>
<evidence type="ECO:0000256" key="2">
    <source>
        <dbReference type="SAM" id="SignalP"/>
    </source>
</evidence>
<feature type="chain" id="PRO_5043713888" evidence="2">
    <location>
        <begin position="19"/>
        <end position="395"/>
    </location>
</feature>
<keyword evidence="2" id="KW-0732">Signal</keyword>
<evidence type="ECO:0000256" key="1">
    <source>
        <dbReference type="SAM" id="MobiDB-lite"/>
    </source>
</evidence>
<accession>A0A2A6CFM9</accession>
<reference evidence="4" key="1">
    <citation type="journal article" date="2008" name="Nat. Genet.">
        <title>The Pristionchus pacificus genome provides a unique perspective on nematode lifestyle and parasitism.</title>
        <authorList>
            <person name="Dieterich C."/>
            <person name="Clifton S.W."/>
            <person name="Schuster L.N."/>
            <person name="Chinwalla A."/>
            <person name="Delehaunty K."/>
            <person name="Dinkelacker I."/>
            <person name="Fulton L."/>
            <person name="Fulton R."/>
            <person name="Godfrey J."/>
            <person name="Minx P."/>
            <person name="Mitreva M."/>
            <person name="Roeseler W."/>
            <person name="Tian H."/>
            <person name="Witte H."/>
            <person name="Yang S.P."/>
            <person name="Wilson R.K."/>
            <person name="Sommer R.J."/>
        </authorList>
    </citation>
    <scope>NUCLEOTIDE SEQUENCE [LARGE SCALE GENOMIC DNA]</scope>
    <source>
        <strain evidence="4">PS312</strain>
    </source>
</reference>
<protein>
    <submittedName>
        <fullName evidence="3">Uncharacterized protein</fullName>
    </submittedName>
</protein>
<keyword evidence="4" id="KW-1185">Reference proteome</keyword>
<accession>A0A8R1UQV7</accession>
<dbReference type="EnsemblMetazoa" id="PPA38391.1">
    <property type="protein sequence ID" value="PPA38391.1"/>
    <property type="gene ID" value="WBGene00276760"/>
</dbReference>
<feature type="signal peptide" evidence="2">
    <location>
        <begin position="1"/>
        <end position="18"/>
    </location>
</feature>
<dbReference type="Proteomes" id="UP000005239">
    <property type="component" value="Unassembled WGS sequence"/>
</dbReference>
<feature type="compositionally biased region" description="Basic and acidic residues" evidence="1">
    <location>
        <begin position="204"/>
        <end position="226"/>
    </location>
</feature>
<reference evidence="3" key="2">
    <citation type="submission" date="2022-06" db="UniProtKB">
        <authorList>
            <consortium name="EnsemblMetazoa"/>
        </authorList>
    </citation>
    <scope>IDENTIFICATION</scope>
    <source>
        <strain evidence="3">PS312</strain>
    </source>
</reference>
<name>A0A2A6CFM9_PRIPA</name>
<feature type="region of interest" description="Disordered" evidence="1">
    <location>
        <begin position="200"/>
        <end position="227"/>
    </location>
</feature>
<gene>
    <name evidence="3" type="primary">WBGene00276760</name>
</gene>
<proteinExistence type="predicted"/>
<dbReference type="AlphaFoldDB" id="A0A2A6CFM9"/>